<sequence length="246" mass="26548">MLVSTRRAGASLALTAVCVLAAGCGAGDAPDSRSPSEPAASSKSSHRPKDWTEPKKWTDLPEGKRTVGGNPVNFPHTTEGALAMLTAAAEVRIGKDRYPSDVQLRLLSRYQVEGDQTPQNTRKIKAKTEKTDAELRRRAGVKKGEPLPPGVWLHGDTVGYKIVTSSPDSVSAWLLTRETSKNGKHKKMKTSWSQQLSVARWEKGDWKVSIADTLHAMQKEKDTPAAVAPGKPGFNKAGWSAIRGSA</sequence>
<gene>
    <name evidence="3" type="ORF">ITI46_01215</name>
</gene>
<feature type="region of interest" description="Disordered" evidence="1">
    <location>
        <begin position="25"/>
        <end position="74"/>
    </location>
</feature>
<feature type="signal peptide" evidence="2">
    <location>
        <begin position="1"/>
        <end position="21"/>
    </location>
</feature>
<dbReference type="EMBL" id="JADKMA010000004">
    <property type="protein sequence ID" value="MBO8190341.1"/>
    <property type="molecule type" value="Genomic_DNA"/>
</dbReference>
<protein>
    <recommendedName>
        <fullName evidence="5">Lipoprotein</fullName>
    </recommendedName>
</protein>
<accession>A0ABS3X5I8</accession>
<feature type="compositionally biased region" description="Basic and acidic residues" evidence="1">
    <location>
        <begin position="47"/>
        <end position="65"/>
    </location>
</feature>
<feature type="chain" id="PRO_5046936758" description="Lipoprotein" evidence="2">
    <location>
        <begin position="22"/>
        <end position="246"/>
    </location>
</feature>
<evidence type="ECO:0008006" key="5">
    <source>
        <dbReference type="Google" id="ProtNLM"/>
    </source>
</evidence>
<keyword evidence="2" id="KW-0732">Signal</keyword>
<dbReference type="Proteomes" id="UP001519064">
    <property type="component" value="Unassembled WGS sequence"/>
</dbReference>
<evidence type="ECO:0000256" key="1">
    <source>
        <dbReference type="SAM" id="MobiDB-lite"/>
    </source>
</evidence>
<dbReference type="PROSITE" id="PS51257">
    <property type="entry name" value="PROKAR_LIPOPROTEIN"/>
    <property type="match status" value="1"/>
</dbReference>
<evidence type="ECO:0000313" key="3">
    <source>
        <dbReference type="EMBL" id="MBO8190341.1"/>
    </source>
</evidence>
<dbReference type="RefSeq" id="WP_209237263.1">
    <property type="nucleotide sequence ID" value="NZ_JADKMA010000004.1"/>
</dbReference>
<feature type="compositionally biased region" description="Low complexity" evidence="1">
    <location>
        <begin position="25"/>
        <end position="43"/>
    </location>
</feature>
<organism evidence="3 4">
    <name type="scientific">Streptomyces oryzae</name>
    <dbReference type="NCBI Taxonomy" id="1434886"/>
    <lineage>
        <taxon>Bacteria</taxon>
        <taxon>Bacillati</taxon>
        <taxon>Actinomycetota</taxon>
        <taxon>Actinomycetes</taxon>
        <taxon>Kitasatosporales</taxon>
        <taxon>Streptomycetaceae</taxon>
        <taxon>Streptomyces</taxon>
    </lineage>
</organism>
<feature type="region of interest" description="Disordered" evidence="1">
    <location>
        <begin position="221"/>
        <end position="246"/>
    </location>
</feature>
<reference evidence="3 4" key="1">
    <citation type="submission" date="2020-11" db="EMBL/GenBank/DDBJ databases">
        <title>Streptomyces spirodelae sp. nov., isolated from duckweed.</title>
        <authorList>
            <person name="Saimee Y."/>
            <person name="Duangmal K."/>
        </authorList>
    </citation>
    <scope>NUCLEOTIDE SEQUENCE [LARGE SCALE GENOMIC DNA]</scope>
    <source>
        <strain evidence="3 4">S16-07</strain>
    </source>
</reference>
<comment type="caution">
    <text evidence="3">The sequence shown here is derived from an EMBL/GenBank/DDBJ whole genome shotgun (WGS) entry which is preliminary data.</text>
</comment>
<evidence type="ECO:0000313" key="4">
    <source>
        <dbReference type="Proteomes" id="UP001519064"/>
    </source>
</evidence>
<keyword evidence="4" id="KW-1185">Reference proteome</keyword>
<proteinExistence type="predicted"/>
<evidence type="ECO:0000256" key="2">
    <source>
        <dbReference type="SAM" id="SignalP"/>
    </source>
</evidence>
<name>A0ABS3X5I8_9ACTN</name>